<keyword evidence="5" id="KW-1185">Reference proteome</keyword>
<evidence type="ECO:0000256" key="2">
    <source>
        <dbReference type="SAM" id="MobiDB-lite"/>
    </source>
</evidence>
<dbReference type="Pfam" id="PF01424">
    <property type="entry name" value="R3H"/>
    <property type="match status" value="1"/>
</dbReference>
<dbReference type="PANTHER" id="PTHR15672">
    <property type="entry name" value="CAMP-REGULATED PHOSPHOPROTEIN 21 RELATED R3H DOMAIN CONTAINING PROTEIN"/>
    <property type="match status" value="1"/>
</dbReference>
<dbReference type="CDD" id="cd02642">
    <property type="entry name" value="R3H_encore_like"/>
    <property type="match status" value="1"/>
</dbReference>
<protein>
    <recommendedName>
        <fullName evidence="3">SUZ domain-containing protein</fullName>
    </recommendedName>
</protein>
<comment type="caution">
    <text evidence="4">The sequence shown here is derived from an EMBL/GenBank/DDBJ whole genome shotgun (WGS) entry which is preliminary data.</text>
</comment>
<dbReference type="AlphaFoldDB" id="A0AAN9IUN6"/>
<reference evidence="4 5" key="1">
    <citation type="submission" date="2024-01" db="EMBL/GenBank/DDBJ databases">
        <title>The genomes of 5 underutilized Papilionoideae crops provide insights into root nodulation and disease resistance.</title>
        <authorList>
            <person name="Yuan L."/>
        </authorList>
    </citation>
    <scope>NUCLEOTIDE SEQUENCE [LARGE SCALE GENOMIC DNA]</scope>
    <source>
        <strain evidence="4">LY-2023</strain>
        <tissue evidence="4">Leaf</tissue>
    </source>
</reference>
<dbReference type="Gene3D" id="3.30.1370.50">
    <property type="entry name" value="R3H-like domain"/>
    <property type="match status" value="1"/>
</dbReference>
<evidence type="ECO:0000256" key="1">
    <source>
        <dbReference type="ARBA" id="ARBA00022553"/>
    </source>
</evidence>
<dbReference type="InterPro" id="IPR036867">
    <property type="entry name" value="R3H_dom_sf"/>
</dbReference>
<feature type="region of interest" description="Disordered" evidence="2">
    <location>
        <begin position="176"/>
        <end position="205"/>
    </location>
</feature>
<organism evidence="4 5">
    <name type="scientific">Clitoria ternatea</name>
    <name type="common">Butterfly pea</name>
    <dbReference type="NCBI Taxonomy" id="43366"/>
    <lineage>
        <taxon>Eukaryota</taxon>
        <taxon>Viridiplantae</taxon>
        <taxon>Streptophyta</taxon>
        <taxon>Embryophyta</taxon>
        <taxon>Tracheophyta</taxon>
        <taxon>Spermatophyta</taxon>
        <taxon>Magnoliopsida</taxon>
        <taxon>eudicotyledons</taxon>
        <taxon>Gunneridae</taxon>
        <taxon>Pentapetalae</taxon>
        <taxon>rosids</taxon>
        <taxon>fabids</taxon>
        <taxon>Fabales</taxon>
        <taxon>Fabaceae</taxon>
        <taxon>Papilionoideae</taxon>
        <taxon>50 kb inversion clade</taxon>
        <taxon>NPAAA clade</taxon>
        <taxon>indigoferoid/millettioid clade</taxon>
        <taxon>Phaseoleae</taxon>
        <taxon>Clitoria</taxon>
    </lineage>
</organism>
<evidence type="ECO:0000259" key="3">
    <source>
        <dbReference type="PROSITE" id="PS51673"/>
    </source>
</evidence>
<dbReference type="Proteomes" id="UP001359559">
    <property type="component" value="Unassembled WGS sequence"/>
</dbReference>
<dbReference type="SUPFAM" id="SSF82708">
    <property type="entry name" value="R3H domain"/>
    <property type="match status" value="1"/>
</dbReference>
<dbReference type="SMART" id="SM00393">
    <property type="entry name" value="R3H"/>
    <property type="match status" value="1"/>
</dbReference>
<dbReference type="InterPro" id="IPR001374">
    <property type="entry name" value="R3H_dom"/>
</dbReference>
<dbReference type="PROSITE" id="PS51673">
    <property type="entry name" value="SUZ"/>
    <property type="match status" value="1"/>
</dbReference>
<proteinExistence type="predicted"/>
<dbReference type="GO" id="GO:0003676">
    <property type="term" value="F:nucleic acid binding"/>
    <property type="evidence" value="ECO:0007669"/>
    <property type="project" value="InterPro"/>
</dbReference>
<feature type="compositionally biased region" description="Polar residues" evidence="2">
    <location>
        <begin position="176"/>
        <end position="196"/>
    </location>
</feature>
<accession>A0AAN9IUN6</accession>
<evidence type="ECO:0000313" key="4">
    <source>
        <dbReference type="EMBL" id="KAK7286658.1"/>
    </source>
</evidence>
<dbReference type="EMBL" id="JAYKXN010000005">
    <property type="protein sequence ID" value="KAK7286658.1"/>
    <property type="molecule type" value="Genomic_DNA"/>
</dbReference>
<dbReference type="InterPro" id="IPR051937">
    <property type="entry name" value="R3H_domain_containing"/>
</dbReference>
<keyword evidence="1" id="KW-0597">Phosphoprotein</keyword>
<sequence>MDSSCISSNDSSSGFKDKESMVDPFLVEALQNPRHRLTILRMELDIQRFMNNADQQHFEFQHFPSSYLRLAAHRVAQHYNMQTMVQDNGLDGQGGKILVRKLPESKYPAVRLSEIPAKQCESDKSGQKKIVIRPRPNRTSFNGGNEIGKKGNPVRTVEERKEEYDRARARIFSGSISSDLGDTSSPVTMGGKNSSTSKDENITSKNPMADSERFISVRDNGSTRVAIFRDREKDRSDPDYDRSYGRYARNIPTPAVNLVPFNLQKAQPSFAQYDTTFNQMGQMSQTQASLGYVPPPSPIVNPFCNTGLNQTSTDGAYLQWPSAAMMYAHSYDQFRHAVFQVPFGQQPLSFDYSQNY</sequence>
<dbReference type="Pfam" id="PF12752">
    <property type="entry name" value="SUZ"/>
    <property type="match status" value="1"/>
</dbReference>
<feature type="region of interest" description="Disordered" evidence="2">
    <location>
        <begin position="135"/>
        <end position="157"/>
    </location>
</feature>
<gene>
    <name evidence="4" type="ORF">RJT34_21813</name>
</gene>
<name>A0AAN9IUN6_CLITE</name>
<dbReference type="InterPro" id="IPR024771">
    <property type="entry name" value="SUZ"/>
</dbReference>
<feature type="domain" description="SUZ" evidence="3">
    <location>
        <begin position="106"/>
        <end position="176"/>
    </location>
</feature>
<evidence type="ECO:0000313" key="5">
    <source>
        <dbReference type="Proteomes" id="UP001359559"/>
    </source>
</evidence>
<dbReference type="PANTHER" id="PTHR15672:SF15">
    <property type="entry name" value="SINGLE-STRANDED NUCLEIC ACID BINDING R3H PROTEIN"/>
    <property type="match status" value="1"/>
</dbReference>